<dbReference type="STRING" id="485915.Dret_0979"/>
<dbReference type="NCBIfam" id="TIGR01656">
    <property type="entry name" value="Histidinol-ppas"/>
    <property type="match status" value="1"/>
</dbReference>
<dbReference type="GO" id="GO:0046872">
    <property type="term" value="F:metal ion binding"/>
    <property type="evidence" value="ECO:0007669"/>
    <property type="project" value="UniProtKB-KW"/>
</dbReference>
<evidence type="ECO:0000256" key="2">
    <source>
        <dbReference type="ARBA" id="ARBA00005628"/>
    </source>
</evidence>
<dbReference type="Proteomes" id="UP000001052">
    <property type="component" value="Chromosome"/>
</dbReference>
<evidence type="ECO:0000313" key="8">
    <source>
        <dbReference type="EMBL" id="ACV68267.1"/>
    </source>
</evidence>
<name>C8X1H0_DESRD</name>
<comment type="subcellular location">
    <subcellularLocation>
        <location evidence="1">Cytoplasm</location>
    </subcellularLocation>
</comment>
<evidence type="ECO:0000256" key="3">
    <source>
        <dbReference type="ARBA" id="ARBA00022490"/>
    </source>
</evidence>
<keyword evidence="9" id="KW-1185">Reference proteome</keyword>
<dbReference type="GO" id="GO:0005737">
    <property type="term" value="C:cytoplasm"/>
    <property type="evidence" value="ECO:0007669"/>
    <property type="project" value="UniProtKB-SubCell"/>
</dbReference>
<dbReference type="eggNOG" id="COG0241">
    <property type="taxonomic scope" value="Bacteria"/>
</dbReference>
<evidence type="ECO:0000256" key="1">
    <source>
        <dbReference type="ARBA" id="ARBA00004496"/>
    </source>
</evidence>
<evidence type="ECO:0000313" key="9">
    <source>
        <dbReference type="Proteomes" id="UP000001052"/>
    </source>
</evidence>
<dbReference type="InterPro" id="IPR023214">
    <property type="entry name" value="HAD_sf"/>
</dbReference>
<dbReference type="NCBIfam" id="TIGR01662">
    <property type="entry name" value="HAD-SF-IIIA"/>
    <property type="match status" value="1"/>
</dbReference>
<protein>
    <recommendedName>
        <fullName evidence="7">D,D-heptose 1,7-bisphosphate phosphatase</fullName>
    </recommendedName>
</protein>
<keyword evidence="6" id="KW-0119">Carbohydrate metabolism</keyword>
<evidence type="ECO:0000256" key="5">
    <source>
        <dbReference type="ARBA" id="ARBA00022801"/>
    </source>
</evidence>
<dbReference type="HOGENOM" id="CLU_085077_2_1_7"/>
<dbReference type="SUPFAM" id="SSF56784">
    <property type="entry name" value="HAD-like"/>
    <property type="match status" value="1"/>
</dbReference>
<reference evidence="8 9" key="2">
    <citation type="journal article" date="2010" name="Stand. Genomic Sci.">
        <title>Complete genome sequence of Desulfohalobium retbaense type strain (HR(100)).</title>
        <authorList>
            <person name="Spring S."/>
            <person name="Nolan M."/>
            <person name="Lapidus A."/>
            <person name="Glavina Del Rio T."/>
            <person name="Copeland A."/>
            <person name="Tice H."/>
            <person name="Cheng J.F."/>
            <person name="Lucas S."/>
            <person name="Land M."/>
            <person name="Chen F."/>
            <person name="Bruce D."/>
            <person name="Goodwin L."/>
            <person name="Pitluck S."/>
            <person name="Ivanova N."/>
            <person name="Mavromatis K."/>
            <person name="Mikhailova N."/>
            <person name="Pati A."/>
            <person name="Chen A."/>
            <person name="Palaniappan K."/>
            <person name="Hauser L."/>
            <person name="Chang Y.J."/>
            <person name="Jeffries C.D."/>
            <person name="Munk C."/>
            <person name="Kiss H."/>
            <person name="Chain P."/>
            <person name="Han C."/>
            <person name="Brettin T."/>
            <person name="Detter J.C."/>
            <person name="Schuler E."/>
            <person name="Goker M."/>
            <person name="Rohde M."/>
            <person name="Bristow J."/>
            <person name="Eisen J.A."/>
            <person name="Markowitz V."/>
            <person name="Hugenholtz P."/>
            <person name="Kyrpides N.C."/>
            <person name="Klenk H.P."/>
        </authorList>
    </citation>
    <scope>NUCLEOTIDE SEQUENCE [LARGE SCALE GENOMIC DNA]</scope>
    <source>
        <strain evidence="8 9">DSM 5692</strain>
    </source>
</reference>
<evidence type="ECO:0000256" key="6">
    <source>
        <dbReference type="ARBA" id="ARBA00023277"/>
    </source>
</evidence>
<dbReference type="Gene3D" id="3.40.50.1000">
    <property type="entry name" value="HAD superfamily/HAD-like"/>
    <property type="match status" value="1"/>
</dbReference>
<sequence>MGTKFCLTFALKESIEDDPIDALSVREDPMHPFYHDILLDRDGTVIEDRHYLHDPDQIRFLPGALPGLQALVRAGCRLFVVTNQSGIGRGYFSRDDYDNVERRLDHLLARHGVVLSASVYCPHSPSDTCSCRKPAPGLVQTLIEHHGLQPRRSIVIGDKKSDIRLAETAGLGGGILVATGKGRHEAEHLGCPPLGEEAYLECAQSPAGAPVLFARDLEAAAEWILKAPPAA</sequence>
<dbReference type="InterPro" id="IPR006549">
    <property type="entry name" value="HAD-SF_hydro_IIIA"/>
</dbReference>
<dbReference type="InterPro" id="IPR004446">
    <property type="entry name" value="Heptose_bisP_phosphatase"/>
</dbReference>
<dbReference type="InterPro" id="IPR036412">
    <property type="entry name" value="HAD-like_sf"/>
</dbReference>
<evidence type="ECO:0000256" key="4">
    <source>
        <dbReference type="ARBA" id="ARBA00022723"/>
    </source>
</evidence>
<gene>
    <name evidence="8" type="ordered locus">Dret_0979</name>
</gene>
<keyword evidence="3" id="KW-0963">Cytoplasm</keyword>
<keyword evidence="5" id="KW-0378">Hydrolase</keyword>
<dbReference type="AlphaFoldDB" id="C8X1H0"/>
<dbReference type="InterPro" id="IPR006543">
    <property type="entry name" value="Histidinol-phos"/>
</dbReference>
<organism evidence="8 9">
    <name type="scientific">Desulfohalobium retbaense (strain ATCC 49708 / DSM 5692 / JCM 16813 / HR100)</name>
    <dbReference type="NCBI Taxonomy" id="485915"/>
    <lineage>
        <taxon>Bacteria</taxon>
        <taxon>Pseudomonadati</taxon>
        <taxon>Thermodesulfobacteriota</taxon>
        <taxon>Desulfovibrionia</taxon>
        <taxon>Desulfovibrionales</taxon>
        <taxon>Desulfohalobiaceae</taxon>
        <taxon>Desulfohalobium</taxon>
    </lineage>
</organism>
<comment type="similarity">
    <text evidence="2">Belongs to the GmhB family.</text>
</comment>
<dbReference type="EMBL" id="CP001734">
    <property type="protein sequence ID" value="ACV68267.1"/>
    <property type="molecule type" value="Genomic_DNA"/>
</dbReference>
<dbReference type="GO" id="GO:0005975">
    <property type="term" value="P:carbohydrate metabolic process"/>
    <property type="evidence" value="ECO:0007669"/>
    <property type="project" value="InterPro"/>
</dbReference>
<reference evidence="9" key="1">
    <citation type="submission" date="2009-09" db="EMBL/GenBank/DDBJ databases">
        <title>The complete chromosome of Desulfohalobium retbaense DSM 5692.</title>
        <authorList>
            <consortium name="US DOE Joint Genome Institute (JGI-PGF)"/>
            <person name="Lucas S."/>
            <person name="Copeland A."/>
            <person name="Lapidus A."/>
            <person name="Glavina del Rio T."/>
            <person name="Dalin E."/>
            <person name="Tice H."/>
            <person name="Bruce D."/>
            <person name="Goodwin L."/>
            <person name="Pitluck S."/>
            <person name="Kyrpides N."/>
            <person name="Mavromatis K."/>
            <person name="Ivanova N."/>
            <person name="Mikhailova N."/>
            <person name="Munk A.C."/>
            <person name="Brettin T."/>
            <person name="Detter J.C."/>
            <person name="Han C."/>
            <person name="Tapia R."/>
            <person name="Larimer F."/>
            <person name="Land M."/>
            <person name="Hauser L."/>
            <person name="Markowitz V."/>
            <person name="Cheng J.-F."/>
            <person name="Hugenholtz P."/>
            <person name="Woyke T."/>
            <person name="Wu D."/>
            <person name="Spring S."/>
            <person name="Klenk H.-P."/>
            <person name="Eisen J.A."/>
        </authorList>
    </citation>
    <scope>NUCLEOTIDE SEQUENCE [LARGE SCALE GENOMIC DNA]</scope>
    <source>
        <strain evidence="9">DSM 5692</strain>
    </source>
</reference>
<dbReference type="PANTHER" id="PTHR42891:SF1">
    <property type="entry name" value="D-GLYCERO-BETA-D-MANNO-HEPTOSE-1,7-BISPHOSPHATE 7-PHOSPHATASE"/>
    <property type="match status" value="1"/>
</dbReference>
<dbReference type="CDD" id="cd07503">
    <property type="entry name" value="HAD_HisB-N"/>
    <property type="match status" value="1"/>
</dbReference>
<evidence type="ECO:0000256" key="7">
    <source>
        <dbReference type="ARBA" id="ARBA00031828"/>
    </source>
</evidence>
<keyword evidence="4" id="KW-0479">Metal-binding</keyword>
<dbReference type="PANTHER" id="PTHR42891">
    <property type="entry name" value="D-GLYCERO-BETA-D-MANNO-HEPTOSE-1,7-BISPHOSPHATE 7-PHOSPHATASE"/>
    <property type="match status" value="1"/>
</dbReference>
<dbReference type="GO" id="GO:0016791">
    <property type="term" value="F:phosphatase activity"/>
    <property type="evidence" value="ECO:0007669"/>
    <property type="project" value="InterPro"/>
</dbReference>
<proteinExistence type="inferred from homology"/>
<accession>C8X1H0</accession>
<dbReference type="KEGG" id="drt:Dret_0979"/>
<dbReference type="Pfam" id="PF13242">
    <property type="entry name" value="Hydrolase_like"/>
    <property type="match status" value="1"/>
</dbReference>